<dbReference type="InterPro" id="IPR007856">
    <property type="entry name" value="SapB_1"/>
</dbReference>
<dbReference type="PANTHER" id="PTHR11480:SF3">
    <property type="entry name" value="BCDNA.GH08312"/>
    <property type="match status" value="1"/>
</dbReference>
<name>A0AAW1QD02_9CHLO</name>
<dbReference type="AlphaFoldDB" id="A0AAW1QD02"/>
<evidence type="ECO:0000256" key="2">
    <source>
        <dbReference type="ARBA" id="ARBA00023180"/>
    </source>
</evidence>
<dbReference type="InterPro" id="IPR008139">
    <property type="entry name" value="SaposinB_dom"/>
</dbReference>
<dbReference type="PANTHER" id="PTHR11480">
    <property type="entry name" value="SAPOSIN-RELATED"/>
    <property type="match status" value="1"/>
</dbReference>
<comment type="caution">
    <text evidence="4">The sequence shown here is derived from an EMBL/GenBank/DDBJ whole genome shotgun (WGS) entry which is preliminary data.</text>
</comment>
<protein>
    <recommendedName>
        <fullName evidence="3">Saposin B-type domain-containing protein</fullName>
    </recommendedName>
</protein>
<dbReference type="InterPro" id="IPR051428">
    <property type="entry name" value="Sphingo_Act-Surfact_Prot"/>
</dbReference>
<dbReference type="PROSITE" id="PS50015">
    <property type="entry name" value="SAP_B"/>
    <property type="match status" value="2"/>
</dbReference>
<dbReference type="PRINTS" id="PR01797">
    <property type="entry name" value="SAPOSIN"/>
</dbReference>
<dbReference type="Proteomes" id="UP001438707">
    <property type="component" value="Unassembled WGS sequence"/>
</dbReference>
<evidence type="ECO:0000259" key="3">
    <source>
        <dbReference type="PROSITE" id="PS50015"/>
    </source>
</evidence>
<dbReference type="InterPro" id="IPR011001">
    <property type="entry name" value="Saposin-like"/>
</dbReference>
<dbReference type="GO" id="GO:0016020">
    <property type="term" value="C:membrane"/>
    <property type="evidence" value="ECO:0007669"/>
    <property type="project" value="GOC"/>
</dbReference>
<gene>
    <name evidence="4" type="ORF">WJX74_001317</name>
</gene>
<organism evidence="4 5">
    <name type="scientific">Apatococcus lobatus</name>
    <dbReference type="NCBI Taxonomy" id="904363"/>
    <lineage>
        <taxon>Eukaryota</taxon>
        <taxon>Viridiplantae</taxon>
        <taxon>Chlorophyta</taxon>
        <taxon>core chlorophytes</taxon>
        <taxon>Trebouxiophyceae</taxon>
        <taxon>Chlorellales</taxon>
        <taxon>Chlorellaceae</taxon>
        <taxon>Apatococcus</taxon>
    </lineage>
</organism>
<dbReference type="GO" id="GO:0006665">
    <property type="term" value="P:sphingolipid metabolic process"/>
    <property type="evidence" value="ECO:0007669"/>
    <property type="project" value="InterPro"/>
</dbReference>
<dbReference type="InterPro" id="IPR008138">
    <property type="entry name" value="SapB_2"/>
</dbReference>
<proteinExistence type="predicted"/>
<dbReference type="InterPro" id="IPR008373">
    <property type="entry name" value="Saposin"/>
</dbReference>
<feature type="domain" description="Saposin B-type" evidence="3">
    <location>
        <begin position="129"/>
        <end position="209"/>
    </location>
</feature>
<keyword evidence="1" id="KW-1015">Disulfide bond</keyword>
<dbReference type="EMBL" id="JALJOS010000049">
    <property type="protein sequence ID" value="KAK9819194.1"/>
    <property type="molecule type" value="Genomic_DNA"/>
</dbReference>
<feature type="domain" description="Saposin B-type" evidence="3">
    <location>
        <begin position="20"/>
        <end position="100"/>
    </location>
</feature>
<dbReference type="Pfam" id="PF03489">
    <property type="entry name" value="SapB_2"/>
    <property type="match status" value="1"/>
</dbReference>
<evidence type="ECO:0000256" key="1">
    <source>
        <dbReference type="ARBA" id="ARBA00023157"/>
    </source>
</evidence>
<dbReference type="GO" id="GO:0005764">
    <property type="term" value="C:lysosome"/>
    <property type="evidence" value="ECO:0007669"/>
    <property type="project" value="InterPro"/>
</dbReference>
<dbReference type="SUPFAM" id="SSF47862">
    <property type="entry name" value="Saposin"/>
    <property type="match status" value="2"/>
</dbReference>
<keyword evidence="5" id="KW-1185">Reference proteome</keyword>
<accession>A0AAW1QD02</accession>
<keyword evidence="2" id="KW-0325">Glycoprotein</keyword>
<dbReference type="Gene3D" id="1.10.225.10">
    <property type="entry name" value="Saposin-like"/>
    <property type="match status" value="2"/>
</dbReference>
<dbReference type="Pfam" id="PF05184">
    <property type="entry name" value="SapB_1"/>
    <property type="match status" value="2"/>
</dbReference>
<evidence type="ECO:0000313" key="4">
    <source>
        <dbReference type="EMBL" id="KAK9819194.1"/>
    </source>
</evidence>
<sequence length="225" mass="24168">MFAAAAGERRDGHASPTNSNGLPCPMCKFLLTEVLSLLENENTENELLAQAHEACNSMAPAQRDSCNSRVDLYGRLAFILIRDISPAGVCHLAQSCPPDAEFPGQLTIPQPLAASLAALARPDLISRSNDGECDTCKEIVGEAARMLANPEIQKQLLADAKQACEIFKTLKDQCTSYVEIYGPLAITVALGYMQPNTLCTELGYCNGSPSPAHLHLKMQAHGINV</sequence>
<evidence type="ECO:0000313" key="5">
    <source>
        <dbReference type="Proteomes" id="UP001438707"/>
    </source>
</evidence>
<dbReference type="SMART" id="SM00741">
    <property type="entry name" value="SapB"/>
    <property type="match status" value="2"/>
</dbReference>
<reference evidence="4 5" key="1">
    <citation type="journal article" date="2024" name="Nat. Commun.">
        <title>Phylogenomics reveals the evolutionary origins of lichenization in chlorophyte algae.</title>
        <authorList>
            <person name="Puginier C."/>
            <person name="Libourel C."/>
            <person name="Otte J."/>
            <person name="Skaloud P."/>
            <person name="Haon M."/>
            <person name="Grisel S."/>
            <person name="Petersen M."/>
            <person name="Berrin J.G."/>
            <person name="Delaux P.M."/>
            <person name="Dal Grande F."/>
            <person name="Keller J."/>
        </authorList>
    </citation>
    <scope>NUCLEOTIDE SEQUENCE [LARGE SCALE GENOMIC DNA]</scope>
    <source>
        <strain evidence="4 5">SAG 2145</strain>
    </source>
</reference>